<comment type="caution">
    <text evidence="2">The sequence shown here is derived from an EMBL/GenBank/DDBJ whole genome shotgun (WGS) entry which is preliminary data.</text>
</comment>
<evidence type="ECO:0000313" key="2">
    <source>
        <dbReference type="EMBL" id="MBS5331215.1"/>
    </source>
</evidence>
<protein>
    <submittedName>
        <fullName evidence="2">Uncharacterized protein</fullName>
    </submittedName>
</protein>
<accession>A0A943D9B0</accession>
<evidence type="ECO:0000313" key="3">
    <source>
        <dbReference type="Proteomes" id="UP000759273"/>
    </source>
</evidence>
<evidence type="ECO:0000256" key="1">
    <source>
        <dbReference type="SAM" id="MobiDB-lite"/>
    </source>
</evidence>
<dbReference type="AlphaFoldDB" id="A0A943D9B0"/>
<feature type="compositionally biased region" description="Basic and acidic residues" evidence="1">
    <location>
        <begin position="1"/>
        <end position="14"/>
    </location>
</feature>
<gene>
    <name evidence="2" type="ORF">KHY36_01635</name>
</gene>
<name>A0A943D9B0_9FIRM</name>
<reference evidence="2" key="1">
    <citation type="submission" date="2021-02" db="EMBL/GenBank/DDBJ databases">
        <title>Infant gut strain persistence is associated with maternal origin, phylogeny, and functional potential including surface adhesion and iron acquisition.</title>
        <authorList>
            <person name="Lou Y.C."/>
        </authorList>
    </citation>
    <scope>NUCLEOTIDE SEQUENCE</scope>
    <source>
        <strain evidence="2">L3_101_000M1_dasL3_101_000M1_concoct_87</strain>
    </source>
</reference>
<feature type="region of interest" description="Disordered" evidence="1">
    <location>
        <begin position="1"/>
        <end position="49"/>
    </location>
</feature>
<sequence>MDKKLDRKQKDELLSRTVPSRQKQAKEYLQGRSPGTMQRYAPDAHADRREGWVESEETVRDLVDWREEAIY</sequence>
<proteinExistence type="predicted"/>
<dbReference type="Proteomes" id="UP000759273">
    <property type="component" value="Unassembled WGS sequence"/>
</dbReference>
<dbReference type="EMBL" id="JAGZGG010000002">
    <property type="protein sequence ID" value="MBS5331215.1"/>
    <property type="molecule type" value="Genomic_DNA"/>
</dbReference>
<organism evidence="2 3">
    <name type="scientific">Subdoligranulum variabile</name>
    <dbReference type="NCBI Taxonomy" id="214851"/>
    <lineage>
        <taxon>Bacteria</taxon>
        <taxon>Bacillati</taxon>
        <taxon>Bacillota</taxon>
        <taxon>Clostridia</taxon>
        <taxon>Eubacteriales</taxon>
        <taxon>Oscillospiraceae</taxon>
        <taxon>Subdoligranulum</taxon>
    </lineage>
</organism>